<dbReference type="SMART" id="SM00919">
    <property type="entry name" value="Malic_M"/>
    <property type="match status" value="1"/>
</dbReference>
<dbReference type="Gene3D" id="3.40.50.10380">
    <property type="entry name" value="Malic enzyme, N-terminal domain"/>
    <property type="match status" value="1"/>
</dbReference>
<dbReference type="SMART" id="SM01274">
    <property type="entry name" value="malic"/>
    <property type="match status" value="1"/>
</dbReference>
<dbReference type="InterPro" id="IPR045213">
    <property type="entry name" value="Malic_NAD-bd_bact_type"/>
</dbReference>
<feature type="active site" description="Proton acceptor" evidence="5">
    <location>
        <position position="170"/>
    </location>
</feature>
<keyword evidence="4" id="KW-0560">Oxidoreductase</keyword>
<comment type="similarity">
    <text evidence="2 8">Belongs to the malic enzymes family.</text>
</comment>
<dbReference type="GO" id="GO:0046872">
    <property type="term" value="F:metal ion binding"/>
    <property type="evidence" value="ECO:0007669"/>
    <property type="project" value="UniProtKB-KW"/>
</dbReference>
<comment type="cofactor">
    <cofactor evidence="1">
        <name>Mn(2+)</name>
        <dbReference type="ChEBI" id="CHEBI:29035"/>
    </cofactor>
</comment>
<dbReference type="InterPro" id="IPR012301">
    <property type="entry name" value="Malic_N_dom"/>
</dbReference>
<dbReference type="InterPro" id="IPR002912">
    <property type="entry name" value="ACT_dom"/>
</dbReference>
<dbReference type="InterPro" id="IPR001891">
    <property type="entry name" value="Malic_OxRdtase"/>
</dbReference>
<dbReference type="Gene3D" id="3.40.50.720">
    <property type="entry name" value="NAD(P)-binding Rossmann-like Domain"/>
    <property type="match status" value="1"/>
</dbReference>
<evidence type="ECO:0000256" key="7">
    <source>
        <dbReference type="PIRSR" id="PIRSR000106-3"/>
    </source>
</evidence>
<dbReference type="FunFam" id="3.40.50.720:FF:000095">
    <property type="entry name" value="NADP-dependent malic enzyme"/>
    <property type="match status" value="1"/>
</dbReference>
<dbReference type="AlphaFoldDB" id="A0A2N0VL80"/>
<gene>
    <name evidence="10" type="ORF">CWD77_05470</name>
</gene>
<dbReference type="SUPFAM" id="SSF53223">
    <property type="entry name" value="Aminoacid dehydrogenase-like, N-terminal domain"/>
    <property type="match status" value="1"/>
</dbReference>
<evidence type="ECO:0000256" key="1">
    <source>
        <dbReference type="ARBA" id="ARBA00001936"/>
    </source>
</evidence>
<dbReference type="SUPFAM" id="SSF51735">
    <property type="entry name" value="NAD(P)-binding Rossmann-fold domains"/>
    <property type="match status" value="1"/>
</dbReference>
<feature type="binding site" evidence="6">
    <location>
        <position position="365"/>
    </location>
    <ligand>
        <name>(S)-malate</name>
        <dbReference type="ChEBI" id="CHEBI:15589"/>
    </ligand>
</feature>
<dbReference type="FunFam" id="3.40.50.10380:FF:000003">
    <property type="entry name" value="NADP-dependent malic enzyme"/>
    <property type="match status" value="1"/>
</dbReference>
<evidence type="ECO:0000256" key="2">
    <source>
        <dbReference type="ARBA" id="ARBA00008785"/>
    </source>
</evidence>
<protein>
    <submittedName>
        <fullName evidence="10">NAD-dependent malic enzyme</fullName>
    </submittedName>
</protein>
<name>A0A2N0VL80_9BACT</name>
<evidence type="ECO:0000259" key="9">
    <source>
        <dbReference type="PROSITE" id="PS51671"/>
    </source>
</evidence>
<dbReference type="Pfam" id="PF03949">
    <property type="entry name" value="Malic_M"/>
    <property type="match status" value="1"/>
</dbReference>
<evidence type="ECO:0000256" key="3">
    <source>
        <dbReference type="ARBA" id="ARBA00022723"/>
    </source>
</evidence>
<dbReference type="GO" id="GO:0016616">
    <property type="term" value="F:oxidoreductase activity, acting on the CH-OH group of donors, NAD or NADP as acceptor"/>
    <property type="evidence" value="ECO:0007669"/>
    <property type="project" value="InterPro"/>
</dbReference>
<evidence type="ECO:0000313" key="10">
    <source>
        <dbReference type="EMBL" id="PKD44909.1"/>
    </source>
</evidence>
<organism evidence="10 11">
    <name type="scientific">Rhodohalobacter barkolensis</name>
    <dbReference type="NCBI Taxonomy" id="2053187"/>
    <lineage>
        <taxon>Bacteria</taxon>
        <taxon>Pseudomonadati</taxon>
        <taxon>Balneolota</taxon>
        <taxon>Balneolia</taxon>
        <taxon>Balneolales</taxon>
        <taxon>Balneolaceae</taxon>
        <taxon>Rhodohalobacter</taxon>
    </lineage>
</organism>
<evidence type="ECO:0000256" key="4">
    <source>
        <dbReference type="ARBA" id="ARBA00023002"/>
    </source>
</evidence>
<dbReference type="InterPro" id="IPR051674">
    <property type="entry name" value="Malate_Decarboxylase"/>
</dbReference>
<dbReference type="Proteomes" id="UP000233398">
    <property type="component" value="Unassembled WGS sequence"/>
</dbReference>
<accession>A0A2N0VL80</accession>
<feature type="binding site" evidence="7">
    <location>
        <position position="238"/>
    </location>
    <ligand>
        <name>a divalent metal cation</name>
        <dbReference type="ChEBI" id="CHEBI:60240"/>
    </ligand>
</feature>
<dbReference type="RefSeq" id="WP_101072197.1">
    <property type="nucleotide sequence ID" value="NZ_PISP01000001.1"/>
</dbReference>
<dbReference type="PROSITE" id="PS51671">
    <property type="entry name" value="ACT"/>
    <property type="match status" value="1"/>
</dbReference>
<evidence type="ECO:0000313" key="11">
    <source>
        <dbReference type="Proteomes" id="UP000233398"/>
    </source>
</evidence>
<reference evidence="10 11" key="1">
    <citation type="submission" date="2017-11" db="EMBL/GenBank/DDBJ databases">
        <title>Rhodohalobacter 15182 sp. nov., isolated from a salt lake.</title>
        <authorList>
            <person name="Han S."/>
        </authorList>
    </citation>
    <scope>NUCLEOTIDE SEQUENCE [LARGE SCALE GENOMIC DNA]</scope>
    <source>
        <strain evidence="10 11">15182</strain>
    </source>
</reference>
<dbReference type="GO" id="GO:0051287">
    <property type="term" value="F:NAD binding"/>
    <property type="evidence" value="ECO:0007669"/>
    <property type="project" value="InterPro"/>
</dbReference>
<evidence type="ECO:0000256" key="5">
    <source>
        <dbReference type="PIRSR" id="PIRSR000106-1"/>
    </source>
</evidence>
<feature type="binding site" evidence="7">
    <location>
        <position position="213"/>
    </location>
    <ligand>
        <name>a divalent metal cation</name>
        <dbReference type="ChEBI" id="CHEBI:60240"/>
    </ligand>
</feature>
<comment type="cofactor">
    <cofactor evidence="7">
        <name>Mg(2+)</name>
        <dbReference type="ChEBI" id="CHEBI:18420"/>
    </cofactor>
    <cofactor evidence="7">
        <name>Mn(2+)</name>
        <dbReference type="ChEBI" id="CHEBI:29035"/>
    </cofactor>
    <text evidence="7">Divalent metal cations. Prefers magnesium or manganese.</text>
</comment>
<dbReference type="CDD" id="cd05311">
    <property type="entry name" value="NAD_bind_2_malic_enz"/>
    <property type="match status" value="1"/>
</dbReference>
<keyword evidence="3 7" id="KW-0479">Metal-binding</keyword>
<dbReference type="InterPro" id="IPR037062">
    <property type="entry name" value="Malic_N_dom_sf"/>
</dbReference>
<feature type="binding site" evidence="6">
    <location>
        <position position="394"/>
    </location>
    <ligand>
        <name>(S)-malate</name>
        <dbReference type="ChEBI" id="CHEBI:15589"/>
    </ligand>
</feature>
<proteinExistence type="inferred from homology"/>
<evidence type="ECO:0000256" key="6">
    <source>
        <dbReference type="PIRSR" id="PIRSR000106-2"/>
    </source>
</evidence>
<dbReference type="PRINTS" id="PR00072">
    <property type="entry name" value="MALOXRDTASE"/>
</dbReference>
<feature type="binding site" evidence="7">
    <location>
        <position position="212"/>
    </location>
    <ligand>
        <name>a divalent metal cation</name>
        <dbReference type="ChEBI" id="CHEBI:60240"/>
    </ligand>
</feature>
<dbReference type="PANTHER" id="PTHR43237">
    <property type="entry name" value="NADP-DEPENDENT MALIC ENZYME"/>
    <property type="match status" value="1"/>
</dbReference>
<keyword evidence="11" id="KW-1185">Reference proteome</keyword>
<dbReference type="InterPro" id="IPR012302">
    <property type="entry name" value="Malic_NAD-bd"/>
</dbReference>
<dbReference type="GO" id="GO:0004470">
    <property type="term" value="F:malic enzyme activity"/>
    <property type="evidence" value="ECO:0007669"/>
    <property type="project" value="InterPro"/>
</dbReference>
<feature type="domain" description="ACT" evidence="9">
    <location>
        <begin position="13"/>
        <end position="89"/>
    </location>
</feature>
<dbReference type="PIRSF" id="PIRSF000106">
    <property type="entry name" value="ME"/>
    <property type="match status" value="1"/>
</dbReference>
<feature type="active site" description="Proton donor" evidence="5">
    <location>
        <position position="115"/>
    </location>
</feature>
<dbReference type="Pfam" id="PF00390">
    <property type="entry name" value="malic"/>
    <property type="match status" value="1"/>
</dbReference>
<sequence length="471" mass="50547">MSEIQPSVSYSFTVRLAIVNKPGMLAKVLNVIAEHRGDPGGVDVVAVEGKYKIRDITVSARDAKHSREIVEAVRVIDGISVKYVSDRVFLLHIGGKISIKNKVPVDTRDTLSMAYTPGVARICMAIARDKSNVQSLTIKQNSVAVVTDGTAVLGLGDIGPEAAMPVMEGKAMLFKEFADIDAYPICLSTKDTEEIIKTVKNISPGFGGINLEDIGAPKCFEIEHRLKQELDIPVFHDDQHGTAVVALAATINALKVVGKKLEDIRVVVVGIGAAGSAISRILLEAGVKELLPVDIDGILNRDHTDHLDDNKKWVAENANQNRVKGSLMDATKGADLIIGVSGPDTIPVEAVEQMANDAIVFAMANPDPEIRPEKIQGKARIIATGRSDYPNQINNVLAFPGIFRGALDAKASDINEEMKLAAAYAIANCIGVDEVGEEYIIPSVFNKKVVREVAKAVKEAAYDSGVAKRNS</sequence>
<dbReference type="PANTHER" id="PTHR43237:SF4">
    <property type="entry name" value="NADP-DEPENDENT MALIC ENZYME"/>
    <property type="match status" value="1"/>
</dbReference>
<dbReference type="Gene3D" id="3.30.70.260">
    <property type="match status" value="1"/>
</dbReference>
<dbReference type="InterPro" id="IPR046346">
    <property type="entry name" value="Aminoacid_DH-like_N_sf"/>
</dbReference>
<dbReference type="EMBL" id="PISP01000001">
    <property type="protein sequence ID" value="PKD44909.1"/>
    <property type="molecule type" value="Genomic_DNA"/>
</dbReference>
<dbReference type="InterPro" id="IPR036291">
    <property type="entry name" value="NAD(P)-bd_dom_sf"/>
</dbReference>
<dbReference type="OrthoDB" id="9805787at2"/>
<comment type="caution">
    <text evidence="10">The sequence shown here is derived from an EMBL/GenBank/DDBJ whole genome shotgun (WGS) entry which is preliminary data.</text>
</comment>
<evidence type="ECO:0000256" key="8">
    <source>
        <dbReference type="RuleBase" id="RU003427"/>
    </source>
</evidence>